<evidence type="ECO:0000256" key="6">
    <source>
        <dbReference type="ARBA" id="ARBA00022989"/>
    </source>
</evidence>
<dbReference type="Pfam" id="PF00528">
    <property type="entry name" value="BPD_transp_1"/>
    <property type="match status" value="1"/>
</dbReference>
<protein>
    <submittedName>
        <fullName evidence="11">Spermidine/putrescine transport system permease protein</fullName>
    </submittedName>
</protein>
<evidence type="ECO:0000313" key="11">
    <source>
        <dbReference type="EMBL" id="BBB28397.1"/>
    </source>
</evidence>
<dbReference type="CDD" id="cd06261">
    <property type="entry name" value="TM_PBP2"/>
    <property type="match status" value="1"/>
</dbReference>
<dbReference type="PROSITE" id="PS50928">
    <property type="entry name" value="ABC_TM1"/>
    <property type="match status" value="1"/>
</dbReference>
<dbReference type="PANTHER" id="PTHR42929">
    <property type="entry name" value="INNER MEMBRANE ABC TRANSPORTER PERMEASE PROTEIN YDCU-RELATED-RELATED"/>
    <property type="match status" value="1"/>
</dbReference>
<feature type="transmembrane region" description="Helical" evidence="8">
    <location>
        <begin position="244"/>
        <end position="264"/>
    </location>
</feature>
<feature type="transmembrane region" description="Helical" evidence="8">
    <location>
        <begin position="34"/>
        <end position="56"/>
    </location>
</feature>
<accession>A0A7R6SV65</accession>
<keyword evidence="3 8" id="KW-0813">Transport</keyword>
<feature type="region of interest" description="Disordered" evidence="9">
    <location>
        <begin position="1"/>
        <end position="24"/>
    </location>
</feature>
<dbReference type="EMBL" id="AP014546">
    <property type="protein sequence ID" value="BBB28397.1"/>
    <property type="molecule type" value="Genomic_DNA"/>
</dbReference>
<keyword evidence="5 8" id="KW-0812">Transmembrane</keyword>
<dbReference type="Gene3D" id="1.10.3720.10">
    <property type="entry name" value="MetI-like"/>
    <property type="match status" value="1"/>
</dbReference>
<gene>
    <name evidence="11" type="ORF">NEJAP_0439</name>
</gene>
<dbReference type="InterPro" id="IPR035906">
    <property type="entry name" value="MetI-like_sf"/>
</dbReference>
<dbReference type="InterPro" id="IPR000515">
    <property type="entry name" value="MetI-like"/>
</dbReference>
<feature type="transmembrane region" description="Helical" evidence="8">
    <location>
        <begin position="393"/>
        <end position="412"/>
    </location>
</feature>
<feature type="transmembrane region" description="Helical" evidence="8">
    <location>
        <begin position="212"/>
        <end position="232"/>
    </location>
</feature>
<evidence type="ECO:0000256" key="5">
    <source>
        <dbReference type="ARBA" id="ARBA00022692"/>
    </source>
</evidence>
<organism evidence="11 12">
    <name type="scientific">Neptunomonas japonica JAMM 1380</name>
    <dbReference type="NCBI Taxonomy" id="1441457"/>
    <lineage>
        <taxon>Bacteria</taxon>
        <taxon>Pseudomonadati</taxon>
        <taxon>Pseudomonadota</taxon>
        <taxon>Gammaproteobacteria</taxon>
        <taxon>Oceanospirillales</taxon>
        <taxon>Oceanospirillaceae</taxon>
        <taxon>Neptunomonas</taxon>
    </lineage>
</organism>
<keyword evidence="7 8" id="KW-0472">Membrane</keyword>
<name>A0A7R6SV65_9GAMM</name>
<feature type="domain" description="ABC transmembrane type-1" evidence="10">
    <location>
        <begin position="206"/>
        <end position="412"/>
    </location>
</feature>
<evidence type="ECO:0000256" key="1">
    <source>
        <dbReference type="ARBA" id="ARBA00004651"/>
    </source>
</evidence>
<evidence type="ECO:0000256" key="8">
    <source>
        <dbReference type="RuleBase" id="RU363032"/>
    </source>
</evidence>
<dbReference type="Proteomes" id="UP000595332">
    <property type="component" value="Chromosome"/>
</dbReference>
<evidence type="ECO:0000256" key="2">
    <source>
        <dbReference type="ARBA" id="ARBA00007069"/>
    </source>
</evidence>
<dbReference type="SUPFAM" id="SSF161098">
    <property type="entry name" value="MetI-like"/>
    <property type="match status" value="1"/>
</dbReference>
<evidence type="ECO:0000256" key="9">
    <source>
        <dbReference type="SAM" id="MobiDB-lite"/>
    </source>
</evidence>
<dbReference type="KEGG" id="njp:NEJAP_0439"/>
<evidence type="ECO:0000256" key="3">
    <source>
        <dbReference type="ARBA" id="ARBA00022448"/>
    </source>
</evidence>
<evidence type="ECO:0000259" key="10">
    <source>
        <dbReference type="PROSITE" id="PS50928"/>
    </source>
</evidence>
<dbReference type="AlphaFoldDB" id="A0A7R6SV65"/>
<dbReference type="RefSeq" id="WP_201349102.1">
    <property type="nucleotide sequence ID" value="NZ_AP014546.1"/>
</dbReference>
<dbReference type="PANTHER" id="PTHR42929:SF5">
    <property type="entry name" value="ABC TRANSPORTER PERMEASE PROTEIN"/>
    <property type="match status" value="1"/>
</dbReference>
<evidence type="ECO:0000256" key="4">
    <source>
        <dbReference type="ARBA" id="ARBA00022475"/>
    </source>
</evidence>
<keyword evidence="4" id="KW-1003">Cell membrane</keyword>
<feature type="transmembrane region" description="Helical" evidence="8">
    <location>
        <begin position="293"/>
        <end position="314"/>
    </location>
</feature>
<keyword evidence="6 8" id="KW-1133">Transmembrane helix</keyword>
<sequence length="424" mass="47133">MSQAELSNDAPRARSTLTDEEMAQSRKMQRRRKLIAFAFVTPLLIFVMIAFIAPIGTMLYRSVYHPTVAQLIPDTLEALSSWDEKGDNRPDDAVLNRFAVELQQLALKRKSGKLGEEINRAMPGTSSVIKSTARKFKKLDTELLKIEGAARLFASKPHWKEVEIWRVMKSSGALFTANSYLTALDLDRNSIGEIVARDTQVYIRLYLKSLKIALMITFLTAIIGFPLSYYLATASSKTANTLMVFVLLPFWTSLLVRTTSWIALLQTNGVVNTFLQSIHAITEPFEMLYTQSATVISMTHILLPFMILPLYSVMKGIDPSYFRAAMSLGAKPIPAFIRIYLPMTVPGLSAGALLVFIISIGYYITPALVGGTDGQMISNIIAFHMQSSNNWELAAALGSLLLALILALYWLYDRLVGVSNIKLG</sequence>
<reference evidence="11 12" key="1">
    <citation type="journal article" date="2008" name="Int. J. Syst. Evol. Microbiol.">
        <title>Neptunomonas japonica sp. nov., an Osedax japonicus symbiont-like bacterium isolated from sediment adjacent to sperm whale carcasses off Kagoshima, Japan.</title>
        <authorList>
            <person name="Miyazaki M."/>
            <person name="Nogi Y."/>
            <person name="Fujiwara Y."/>
            <person name="Kawato M."/>
            <person name="Kubokawa K."/>
            <person name="Horikoshi K."/>
        </authorList>
    </citation>
    <scope>NUCLEOTIDE SEQUENCE [LARGE SCALE GENOMIC DNA]</scope>
    <source>
        <strain evidence="11 12">JAMM 1380</strain>
    </source>
</reference>
<evidence type="ECO:0000313" key="12">
    <source>
        <dbReference type="Proteomes" id="UP000595332"/>
    </source>
</evidence>
<dbReference type="GO" id="GO:0055085">
    <property type="term" value="P:transmembrane transport"/>
    <property type="evidence" value="ECO:0007669"/>
    <property type="project" value="InterPro"/>
</dbReference>
<feature type="transmembrane region" description="Helical" evidence="8">
    <location>
        <begin position="335"/>
        <end position="364"/>
    </location>
</feature>
<comment type="similarity">
    <text evidence="2">Belongs to the binding-protein-dependent transport system permease family. CysTW subfamily.</text>
</comment>
<proteinExistence type="inferred from homology"/>
<comment type="subcellular location">
    <subcellularLocation>
        <location evidence="1 8">Cell membrane</location>
        <topology evidence="1 8">Multi-pass membrane protein</topology>
    </subcellularLocation>
</comment>
<keyword evidence="12" id="KW-1185">Reference proteome</keyword>
<evidence type="ECO:0000256" key="7">
    <source>
        <dbReference type="ARBA" id="ARBA00023136"/>
    </source>
</evidence>
<dbReference type="GO" id="GO:0005886">
    <property type="term" value="C:plasma membrane"/>
    <property type="evidence" value="ECO:0007669"/>
    <property type="project" value="UniProtKB-SubCell"/>
</dbReference>